<accession>A0A2S3U0X5</accession>
<evidence type="ECO:0000256" key="2">
    <source>
        <dbReference type="ARBA" id="ARBA00023125"/>
    </source>
</evidence>
<evidence type="ECO:0000259" key="4">
    <source>
        <dbReference type="PROSITE" id="PS01124"/>
    </source>
</evidence>
<keyword evidence="3" id="KW-0804">Transcription</keyword>
<evidence type="ECO:0000313" key="6">
    <source>
        <dbReference type="Proteomes" id="UP000236990"/>
    </source>
</evidence>
<organism evidence="5 6">
    <name type="scientific">Lactiplantibacillus plantarum subsp. plantarum</name>
    <dbReference type="NCBI Taxonomy" id="337330"/>
    <lineage>
        <taxon>Bacteria</taxon>
        <taxon>Bacillati</taxon>
        <taxon>Bacillota</taxon>
        <taxon>Bacilli</taxon>
        <taxon>Lactobacillales</taxon>
        <taxon>Lactobacillaceae</taxon>
        <taxon>Lactiplantibacillus</taxon>
    </lineage>
</organism>
<dbReference type="PANTHER" id="PTHR43280:SF10">
    <property type="entry name" value="REGULATORY PROTEIN POCR"/>
    <property type="match status" value="1"/>
</dbReference>
<dbReference type="GO" id="GO:0043565">
    <property type="term" value="F:sequence-specific DNA binding"/>
    <property type="evidence" value="ECO:0007669"/>
    <property type="project" value="InterPro"/>
</dbReference>
<evidence type="ECO:0000313" key="5">
    <source>
        <dbReference type="EMBL" id="POD81712.1"/>
    </source>
</evidence>
<feature type="domain" description="HTH araC/xylS-type" evidence="4">
    <location>
        <begin position="196"/>
        <end position="293"/>
    </location>
</feature>
<dbReference type="Proteomes" id="UP000236990">
    <property type="component" value="Unassembled WGS sequence"/>
</dbReference>
<dbReference type="SUPFAM" id="SSF46689">
    <property type="entry name" value="Homeodomain-like"/>
    <property type="match status" value="1"/>
</dbReference>
<dbReference type="InterPro" id="IPR020449">
    <property type="entry name" value="Tscrpt_reg_AraC-type_HTH"/>
</dbReference>
<name>A0A2S3U0X5_LACPN</name>
<keyword evidence="1" id="KW-0805">Transcription regulation</keyword>
<dbReference type="InterPro" id="IPR018062">
    <property type="entry name" value="HTH_AraC-typ_CS"/>
</dbReference>
<dbReference type="PROSITE" id="PS00041">
    <property type="entry name" value="HTH_ARAC_FAMILY_1"/>
    <property type="match status" value="1"/>
</dbReference>
<dbReference type="InterPro" id="IPR018060">
    <property type="entry name" value="HTH_AraC"/>
</dbReference>
<evidence type="ECO:0000256" key="1">
    <source>
        <dbReference type="ARBA" id="ARBA00023015"/>
    </source>
</evidence>
<proteinExistence type="predicted"/>
<gene>
    <name evidence="5" type="ORF">S101258_03316</name>
</gene>
<dbReference type="GO" id="GO:0003700">
    <property type="term" value="F:DNA-binding transcription factor activity"/>
    <property type="evidence" value="ECO:0007669"/>
    <property type="project" value="InterPro"/>
</dbReference>
<dbReference type="SMART" id="SM00342">
    <property type="entry name" value="HTH_ARAC"/>
    <property type="match status" value="1"/>
</dbReference>
<dbReference type="Gene3D" id="1.10.10.60">
    <property type="entry name" value="Homeodomain-like"/>
    <property type="match status" value="2"/>
</dbReference>
<sequence length="306" mass="35460">MASIKTVNSNYQLKESDFIGLRRNDLSSSPNCSSEFHIRFIVSHDFAELTLVGKYVALSPDDIVMVSSAQPINIINRGAPVKLSVFSERLHAPTPLNLVVVGDNPMVHDLMNAGERTLRFIVYRQLRNQITQRYFDLLTELERQDLQDVFIDYQREMTVGLLMTELLRHHEERISITDSYFPGKNIRHVNADTQSGMIFTYLVAHNADATLKETACYFGYDKNYFSRLCRRLFNKSFSEQLTFIRIELAKRMLAFSNKRIEQIAAELGYKNNSSFFTAFKREVAITPNDYREQHGYRLAHQHINDN</sequence>
<evidence type="ECO:0000256" key="3">
    <source>
        <dbReference type="ARBA" id="ARBA00023163"/>
    </source>
</evidence>
<keyword evidence="2" id="KW-0238">DNA-binding</keyword>
<dbReference type="PANTHER" id="PTHR43280">
    <property type="entry name" value="ARAC-FAMILY TRANSCRIPTIONAL REGULATOR"/>
    <property type="match status" value="1"/>
</dbReference>
<dbReference type="AlphaFoldDB" id="A0A2S3U0X5"/>
<comment type="caution">
    <text evidence="5">The sequence shown here is derived from an EMBL/GenBank/DDBJ whole genome shotgun (WGS) entry which is preliminary data.</text>
</comment>
<dbReference type="EMBL" id="NKCZ01000128">
    <property type="protein sequence ID" value="POD81712.1"/>
    <property type="molecule type" value="Genomic_DNA"/>
</dbReference>
<dbReference type="InterPro" id="IPR009057">
    <property type="entry name" value="Homeodomain-like_sf"/>
</dbReference>
<protein>
    <recommendedName>
        <fullName evidence="4">HTH araC/xylS-type domain-containing protein</fullName>
    </recommendedName>
</protein>
<dbReference type="PROSITE" id="PS01124">
    <property type="entry name" value="HTH_ARAC_FAMILY_2"/>
    <property type="match status" value="1"/>
</dbReference>
<dbReference type="Pfam" id="PF12833">
    <property type="entry name" value="HTH_18"/>
    <property type="match status" value="1"/>
</dbReference>
<dbReference type="PRINTS" id="PR00032">
    <property type="entry name" value="HTHARAC"/>
</dbReference>
<reference evidence="5 6" key="1">
    <citation type="submission" date="2017-06" db="EMBL/GenBank/DDBJ databases">
        <title>Genome sequence of Lactobacillus plantarum subsp. plantarum strain SRCM101258.</title>
        <authorList>
            <person name="Cho S.H."/>
        </authorList>
    </citation>
    <scope>NUCLEOTIDE SEQUENCE [LARGE SCALE GENOMIC DNA]</scope>
    <source>
        <strain evidence="5 6">SRCM101258</strain>
    </source>
</reference>